<feature type="domain" description="FAD-binding FR-type" evidence="7">
    <location>
        <begin position="242"/>
        <end position="410"/>
    </location>
</feature>
<dbReference type="PROSITE" id="PS50902">
    <property type="entry name" value="FLAVODOXIN_LIKE"/>
    <property type="match status" value="1"/>
</dbReference>
<dbReference type="InterPro" id="IPR029039">
    <property type="entry name" value="Flavoprotein-like_sf"/>
</dbReference>
<sequence length="549" mass="59426">MSIATTRSARLTRAALGNAALLLALLALALAFLQLHDLDWFAVPPGRGRWLGAGMTLLAYAGFCGWMLRRPQARDNTTNMPADPVANGKPLLLAYASQTGFAQQLAERSARNLREAGLPVRLCDLGRLDPAVLAGSERALFLVSTTGEGDAPDPALAFVRDVLGHPASLHALRYGVLALGDREYDHFCGFGHALDEWLRHCGAQPLFDLVEVDNGDEGALRHWQHHLALLAEQPDLPDWTPPAYDSWRLLERRQLNPGTAGAAAFHISLSPPAATAPHWKAGDIAEIGPRNAPAAVGRLLEELALAPDAVVDTDGREERLDDVLARSHLPAAADVIGLDVQTLVGSLQSLPHREYSIASLPEDGSLQVLLRRMLRPDGSPGIGSGWLCDYAVPGSAIALRIRGNPNFHPPLTLRPLILVGNGTGIAGLRAHLKARIAAGAHRNWLLFGERNADRDFFFGDEILRWREQGFLQRLDLAFSRDPGGHRYVQDALAAAGDELARWTDDGAAIYVCGSLQGMAPGVDGVLRAVLGDDAVERLRIDGRYRRDVY</sequence>
<dbReference type="InterPro" id="IPR001709">
    <property type="entry name" value="Flavoprot_Pyr_Nucl_cyt_Rdtase"/>
</dbReference>
<dbReference type="PANTHER" id="PTHR19384">
    <property type="entry name" value="NITRIC OXIDE SYNTHASE-RELATED"/>
    <property type="match status" value="1"/>
</dbReference>
<dbReference type="Pfam" id="PF00175">
    <property type="entry name" value="NAD_binding_1"/>
    <property type="match status" value="1"/>
</dbReference>
<dbReference type="InterPro" id="IPR001094">
    <property type="entry name" value="Flavdoxin-like"/>
</dbReference>
<keyword evidence="3" id="KW-0249">Electron transport</keyword>
<accession>A0A562KYN3</accession>
<dbReference type="Gene3D" id="3.40.50.80">
    <property type="entry name" value="Nucleotide-binding domain of ferredoxin-NADP reductase (FNR) module"/>
    <property type="match status" value="1"/>
</dbReference>
<reference evidence="8 9" key="1">
    <citation type="journal article" date="2015" name="Stand. Genomic Sci.">
        <title>Genomic Encyclopedia of Bacterial and Archaeal Type Strains, Phase III: the genomes of soil and plant-associated and newly described type strains.</title>
        <authorList>
            <person name="Whitman W.B."/>
            <person name="Woyke T."/>
            <person name="Klenk H.P."/>
            <person name="Zhou Y."/>
            <person name="Lilburn T.G."/>
            <person name="Beck B.J."/>
            <person name="De Vos P."/>
            <person name="Vandamme P."/>
            <person name="Eisen J.A."/>
            <person name="Garrity G."/>
            <person name="Hugenholtz P."/>
            <person name="Kyrpides N.C."/>
        </authorList>
    </citation>
    <scope>NUCLEOTIDE SEQUENCE [LARGE SCALE GENOMIC DNA]</scope>
    <source>
        <strain evidence="8 9">CGMCC 1.10821</strain>
    </source>
</reference>
<dbReference type="SUPFAM" id="SSF52218">
    <property type="entry name" value="Flavoproteins"/>
    <property type="match status" value="1"/>
</dbReference>
<name>A0A562KYN3_9GAMM</name>
<dbReference type="GO" id="GO:0003958">
    <property type="term" value="F:NADPH-hemoprotein reductase activity"/>
    <property type="evidence" value="ECO:0007669"/>
    <property type="project" value="UniProtKB-EC"/>
</dbReference>
<dbReference type="RefSeq" id="WP_144900335.1">
    <property type="nucleotide sequence ID" value="NZ_VLKN01000007.1"/>
</dbReference>
<dbReference type="PRINTS" id="PR00371">
    <property type="entry name" value="FPNCR"/>
</dbReference>
<keyword evidence="2" id="KW-0288">FMN</keyword>
<dbReference type="InterPro" id="IPR017938">
    <property type="entry name" value="Riboflavin_synthase-like_b-brl"/>
</dbReference>
<evidence type="ECO:0000256" key="3">
    <source>
        <dbReference type="ARBA" id="ARBA00022982"/>
    </source>
</evidence>
<dbReference type="EMBL" id="VLKN01000007">
    <property type="protein sequence ID" value="TWI00304.1"/>
    <property type="molecule type" value="Genomic_DNA"/>
</dbReference>
<evidence type="ECO:0000256" key="5">
    <source>
        <dbReference type="SAM" id="Phobius"/>
    </source>
</evidence>
<gene>
    <name evidence="8" type="ORF">IP90_02850</name>
</gene>
<dbReference type="Pfam" id="PF00258">
    <property type="entry name" value="Flavodoxin_1"/>
    <property type="match status" value="1"/>
</dbReference>
<dbReference type="GO" id="GO:0005829">
    <property type="term" value="C:cytosol"/>
    <property type="evidence" value="ECO:0007669"/>
    <property type="project" value="TreeGrafter"/>
</dbReference>
<keyword evidence="5" id="KW-0472">Membrane</keyword>
<organism evidence="8 9">
    <name type="scientific">Luteimonas cucumeris</name>
    <dbReference type="NCBI Taxonomy" id="985012"/>
    <lineage>
        <taxon>Bacteria</taxon>
        <taxon>Pseudomonadati</taxon>
        <taxon>Pseudomonadota</taxon>
        <taxon>Gammaproteobacteria</taxon>
        <taxon>Lysobacterales</taxon>
        <taxon>Lysobacteraceae</taxon>
        <taxon>Luteimonas</taxon>
    </lineage>
</organism>
<dbReference type="PANTHER" id="PTHR19384:SF17">
    <property type="entry name" value="NADPH--CYTOCHROME P450 REDUCTASE"/>
    <property type="match status" value="1"/>
</dbReference>
<evidence type="ECO:0000313" key="9">
    <source>
        <dbReference type="Proteomes" id="UP000315167"/>
    </source>
</evidence>
<keyword evidence="1" id="KW-0285">Flavoprotein</keyword>
<evidence type="ECO:0000256" key="1">
    <source>
        <dbReference type="ARBA" id="ARBA00022630"/>
    </source>
</evidence>
<feature type="domain" description="Flavodoxin-like" evidence="6">
    <location>
        <begin position="91"/>
        <end position="228"/>
    </location>
</feature>
<protein>
    <recommendedName>
        <fullName evidence="4">NADPH--hemoprotein reductase</fullName>
        <ecNumber evidence="4">1.6.2.4</ecNumber>
    </recommendedName>
</protein>
<comment type="caution">
    <text evidence="8">The sequence shown here is derived from an EMBL/GenBank/DDBJ whole genome shotgun (WGS) entry which is preliminary data.</text>
</comment>
<dbReference type="InterPro" id="IPR039261">
    <property type="entry name" value="FNR_nucleotide-bd"/>
</dbReference>
<keyword evidence="5" id="KW-0812">Transmembrane</keyword>
<dbReference type="GO" id="GO:0050660">
    <property type="term" value="F:flavin adenine dinucleotide binding"/>
    <property type="evidence" value="ECO:0007669"/>
    <property type="project" value="TreeGrafter"/>
</dbReference>
<dbReference type="Proteomes" id="UP000315167">
    <property type="component" value="Unassembled WGS sequence"/>
</dbReference>
<proteinExistence type="predicted"/>
<dbReference type="PROSITE" id="PS51384">
    <property type="entry name" value="FAD_FR"/>
    <property type="match status" value="1"/>
</dbReference>
<dbReference type="OrthoDB" id="9816402at2"/>
<dbReference type="EC" id="1.6.2.4" evidence="4"/>
<evidence type="ECO:0000256" key="2">
    <source>
        <dbReference type="ARBA" id="ARBA00022643"/>
    </source>
</evidence>
<evidence type="ECO:0000259" key="6">
    <source>
        <dbReference type="PROSITE" id="PS50902"/>
    </source>
</evidence>
<dbReference type="CDD" id="cd06200">
    <property type="entry name" value="SiR_like1"/>
    <property type="match status" value="1"/>
</dbReference>
<keyword evidence="9" id="KW-1185">Reference proteome</keyword>
<feature type="transmembrane region" description="Helical" evidence="5">
    <location>
        <begin position="50"/>
        <end position="68"/>
    </location>
</feature>
<dbReference type="InterPro" id="IPR008254">
    <property type="entry name" value="Flavodoxin/NO_synth"/>
</dbReference>
<evidence type="ECO:0000313" key="8">
    <source>
        <dbReference type="EMBL" id="TWI00304.1"/>
    </source>
</evidence>
<dbReference type="Gene3D" id="3.40.50.360">
    <property type="match status" value="1"/>
</dbReference>
<evidence type="ECO:0000259" key="7">
    <source>
        <dbReference type="PROSITE" id="PS51384"/>
    </source>
</evidence>
<dbReference type="GO" id="GO:0010181">
    <property type="term" value="F:FMN binding"/>
    <property type="evidence" value="ECO:0007669"/>
    <property type="project" value="InterPro"/>
</dbReference>
<dbReference type="SUPFAM" id="SSF63380">
    <property type="entry name" value="Riboflavin synthase domain-like"/>
    <property type="match status" value="1"/>
</dbReference>
<dbReference type="PRINTS" id="PR00369">
    <property type="entry name" value="FLAVODOXIN"/>
</dbReference>
<dbReference type="InterPro" id="IPR001433">
    <property type="entry name" value="OxRdtase_FAD/NAD-bd"/>
</dbReference>
<dbReference type="InterPro" id="IPR017927">
    <property type="entry name" value="FAD-bd_FR_type"/>
</dbReference>
<dbReference type="AlphaFoldDB" id="A0A562KYN3"/>
<keyword evidence="3" id="KW-0813">Transport</keyword>
<keyword evidence="5" id="KW-1133">Transmembrane helix</keyword>
<dbReference type="SUPFAM" id="SSF52343">
    <property type="entry name" value="Ferredoxin reductase-like, C-terminal NADP-linked domain"/>
    <property type="match status" value="1"/>
</dbReference>
<evidence type="ECO:0000256" key="4">
    <source>
        <dbReference type="ARBA" id="ARBA00023797"/>
    </source>
</evidence>